<feature type="compositionally biased region" description="Polar residues" evidence="8">
    <location>
        <begin position="230"/>
        <end position="239"/>
    </location>
</feature>
<dbReference type="GO" id="GO:0046872">
    <property type="term" value="F:metal ion binding"/>
    <property type="evidence" value="ECO:0007669"/>
    <property type="project" value="UniProtKB-KW"/>
</dbReference>
<reference evidence="10 11" key="1">
    <citation type="submission" date="2019-07" db="EMBL/GenBank/DDBJ databases">
        <title>Finished genome of Venturia effusa.</title>
        <authorList>
            <person name="Young C.A."/>
            <person name="Cox M.P."/>
            <person name="Ganley A.R.D."/>
            <person name="David W.J."/>
        </authorList>
    </citation>
    <scope>NUCLEOTIDE SEQUENCE [LARGE SCALE GENOMIC DNA]</scope>
    <source>
        <strain evidence="11">albino</strain>
    </source>
</reference>
<dbReference type="Gene3D" id="3.60.10.10">
    <property type="entry name" value="Endonuclease/exonuclease/phosphatase"/>
    <property type="match status" value="1"/>
</dbReference>
<dbReference type="SUPFAM" id="SSF56219">
    <property type="entry name" value="DNase I-like"/>
    <property type="match status" value="1"/>
</dbReference>
<feature type="binding site" evidence="6">
    <location>
        <position position="46"/>
    </location>
    <ligand>
        <name>Mg(2+)</name>
        <dbReference type="ChEBI" id="CHEBI:18420"/>
        <label>1</label>
    </ligand>
</feature>
<dbReference type="AlphaFoldDB" id="A0A517LPL6"/>
<feature type="compositionally biased region" description="Acidic residues" evidence="8">
    <location>
        <begin position="141"/>
        <end position="151"/>
    </location>
</feature>
<evidence type="ECO:0000256" key="2">
    <source>
        <dbReference type="ARBA" id="ARBA00022723"/>
    </source>
</evidence>
<comment type="similarity">
    <text evidence="1">Belongs to the DNA repair enzymes AP/ExoA family.</text>
</comment>
<evidence type="ECO:0000256" key="7">
    <source>
        <dbReference type="PIRSR" id="PIRSR604808-3"/>
    </source>
</evidence>
<keyword evidence="4 6" id="KW-0460">Magnesium</keyword>
<evidence type="ECO:0000256" key="1">
    <source>
        <dbReference type="ARBA" id="ARBA00007092"/>
    </source>
</evidence>
<keyword evidence="11" id="KW-1185">Reference proteome</keyword>
<feature type="site" description="Important for catalytic activity" evidence="7">
    <location>
        <position position="392"/>
    </location>
</feature>
<feature type="region of interest" description="Disordered" evidence="8">
    <location>
        <begin position="220"/>
        <end position="242"/>
    </location>
</feature>
<feature type="site" description="Interaction with DNA substrate" evidence="7">
    <location>
        <position position="423"/>
    </location>
</feature>
<name>A0A517LPL6_9PEZI</name>
<feature type="region of interest" description="Disordered" evidence="8">
    <location>
        <begin position="127"/>
        <end position="158"/>
    </location>
</feature>
<keyword evidence="3" id="KW-0378">Hydrolase</keyword>
<evidence type="ECO:0000256" key="8">
    <source>
        <dbReference type="SAM" id="MobiDB-lite"/>
    </source>
</evidence>
<dbReference type="EMBL" id="CP042202">
    <property type="protein sequence ID" value="QDS77567.1"/>
    <property type="molecule type" value="Genomic_DNA"/>
</dbReference>
<evidence type="ECO:0000259" key="9">
    <source>
        <dbReference type="Pfam" id="PF03372"/>
    </source>
</evidence>
<dbReference type="GO" id="GO:0003906">
    <property type="term" value="F:DNA-(apurinic or apyrimidinic site) endonuclease activity"/>
    <property type="evidence" value="ECO:0007669"/>
    <property type="project" value="TreeGrafter"/>
</dbReference>
<evidence type="ECO:0000256" key="3">
    <source>
        <dbReference type="ARBA" id="ARBA00022801"/>
    </source>
</evidence>
<evidence type="ECO:0000256" key="4">
    <source>
        <dbReference type="ARBA" id="ARBA00022842"/>
    </source>
</evidence>
<evidence type="ECO:0000256" key="6">
    <source>
        <dbReference type="PIRSR" id="PIRSR604808-2"/>
    </source>
</evidence>
<evidence type="ECO:0000256" key="5">
    <source>
        <dbReference type="PIRSR" id="PIRSR604808-1"/>
    </source>
</evidence>
<proteinExistence type="inferred from homology"/>
<feature type="domain" description="Endonuclease/exonuclease/phosphatase" evidence="9">
    <location>
        <begin position="44"/>
        <end position="365"/>
    </location>
</feature>
<feature type="active site" description="Proton acceptor" evidence="5">
    <location>
        <position position="423"/>
    </location>
</feature>
<dbReference type="Proteomes" id="UP000316270">
    <property type="component" value="Chromosome 18"/>
</dbReference>
<keyword evidence="6" id="KW-0464">Manganese</keyword>
<feature type="binding site" evidence="6">
    <location>
        <position position="422"/>
    </location>
    <ligand>
        <name>Mg(2+)</name>
        <dbReference type="ChEBI" id="CHEBI:18420"/>
        <label>1</label>
    </ligand>
</feature>
<evidence type="ECO:0000313" key="10">
    <source>
        <dbReference type="EMBL" id="QDS77567.1"/>
    </source>
</evidence>
<feature type="region of interest" description="Disordered" evidence="8">
    <location>
        <begin position="1"/>
        <end position="35"/>
    </location>
</feature>
<dbReference type="PANTHER" id="PTHR22748:SF14">
    <property type="entry name" value="ENDONUCLEASE_EXONUCLEASE_PHOSPHATASE DOMAIN-CONTAINING PROTEIN"/>
    <property type="match status" value="1"/>
</dbReference>
<feature type="binding site" evidence="6">
    <location>
        <position position="109"/>
    </location>
    <ligand>
        <name>Mg(2+)</name>
        <dbReference type="ChEBI" id="CHEBI:18420"/>
        <label>1</label>
    </ligand>
</feature>
<dbReference type="GO" id="GO:0008311">
    <property type="term" value="F:double-stranded DNA 3'-5' DNA exonuclease activity"/>
    <property type="evidence" value="ECO:0007669"/>
    <property type="project" value="TreeGrafter"/>
</dbReference>
<dbReference type="InterPro" id="IPR004808">
    <property type="entry name" value="AP_endonuc_1"/>
</dbReference>
<feature type="site" description="Transition state stabilizer" evidence="7">
    <location>
        <position position="307"/>
    </location>
</feature>
<organism evidence="10 11">
    <name type="scientific">Venturia effusa</name>
    <dbReference type="NCBI Taxonomy" id="50376"/>
    <lineage>
        <taxon>Eukaryota</taxon>
        <taxon>Fungi</taxon>
        <taxon>Dikarya</taxon>
        <taxon>Ascomycota</taxon>
        <taxon>Pezizomycotina</taxon>
        <taxon>Dothideomycetes</taxon>
        <taxon>Pleosporomycetidae</taxon>
        <taxon>Venturiales</taxon>
        <taxon>Venturiaceae</taxon>
        <taxon>Venturia</taxon>
    </lineage>
</organism>
<dbReference type="PANTHER" id="PTHR22748">
    <property type="entry name" value="AP ENDONUCLEASE"/>
    <property type="match status" value="1"/>
</dbReference>
<dbReference type="GO" id="GO:0006284">
    <property type="term" value="P:base-excision repair"/>
    <property type="evidence" value="ECO:0007669"/>
    <property type="project" value="TreeGrafter"/>
</dbReference>
<feature type="binding site" evidence="6">
    <location>
        <position position="307"/>
    </location>
    <ligand>
        <name>Mg(2+)</name>
        <dbReference type="ChEBI" id="CHEBI:18420"/>
        <label>1</label>
    </ligand>
</feature>
<dbReference type="PROSITE" id="PS51435">
    <property type="entry name" value="AP_NUCLEASE_F1_4"/>
    <property type="match status" value="1"/>
</dbReference>
<sequence length="434" mass="48730">MNRPISPPPTKRRKLSPNQESPEAQPPCSTPTPNPDDSILRVYSWNINGITPFLPASQKPITSFFTTKTASPISNKNTSGTVVKDSLHHVSLREFLRRHKWPQILCLQEVKIAHSDIKTQNLVRAAVNPSRRGKSPTLEAGDPEEEEGEGDEGPRYTVHFTLPTDKHNARGPGGTGKVYGVCGILRHDISQSSTLRVRDVDWDHEGRISIIEICLSNLRKPHHNDDDSPQKSSTTTVPTPTARKGEKLAIWNIYAVNGTSNIWRDPKTGQVKGTRHDKKLDMHKRMMRECRAMSASGYRILIIGDLNIAPQRIDGFPNLRMYPMQHCINRADFNKRFLGKGDGEVGEDGGEGREDGEGWEGVDIWRHLHGQERKYTYHPRGVEWGSNCDRVDLAIASRSMVENGEVVGAEIWDSEVERGPSDHVPISVDIRFRT</sequence>
<keyword evidence="2 6" id="KW-0479">Metal-binding</keyword>
<feature type="active site" evidence="5">
    <location>
        <position position="254"/>
    </location>
</feature>
<dbReference type="InterPro" id="IPR036691">
    <property type="entry name" value="Endo/exonu/phosph_ase_sf"/>
</dbReference>
<feature type="binding site" evidence="6">
    <location>
        <position position="305"/>
    </location>
    <ligand>
        <name>Mg(2+)</name>
        <dbReference type="ChEBI" id="CHEBI:18420"/>
        <label>1</label>
    </ligand>
</feature>
<comment type="cofactor">
    <cofactor evidence="6">
        <name>Mg(2+)</name>
        <dbReference type="ChEBI" id="CHEBI:18420"/>
    </cofactor>
    <cofactor evidence="6">
        <name>Mn(2+)</name>
        <dbReference type="ChEBI" id="CHEBI:29035"/>
    </cofactor>
    <text evidence="6">Probably binds two magnesium or manganese ions per subunit.</text>
</comment>
<dbReference type="Pfam" id="PF03372">
    <property type="entry name" value="Exo_endo_phos"/>
    <property type="match status" value="1"/>
</dbReference>
<accession>A0A517LPL6</accession>
<dbReference type="OrthoDB" id="498125at2759"/>
<feature type="binding site" evidence="6">
    <location>
        <position position="423"/>
    </location>
    <ligand>
        <name>Mg(2+)</name>
        <dbReference type="ChEBI" id="CHEBI:18420"/>
        <label>1</label>
    </ligand>
</feature>
<feature type="active site" description="Proton donor/acceptor" evidence="5">
    <location>
        <position position="305"/>
    </location>
</feature>
<dbReference type="STRING" id="50376.A0A517LPL6"/>
<protein>
    <recommendedName>
        <fullName evidence="9">Endonuclease/exonuclease/phosphatase domain-containing protein</fullName>
    </recommendedName>
</protein>
<dbReference type="GO" id="GO:0005634">
    <property type="term" value="C:nucleus"/>
    <property type="evidence" value="ECO:0007669"/>
    <property type="project" value="TreeGrafter"/>
</dbReference>
<dbReference type="InterPro" id="IPR005135">
    <property type="entry name" value="Endo/exonuclease/phosphatase"/>
</dbReference>
<gene>
    <name evidence="10" type="ORF">FKW77_001355</name>
</gene>
<dbReference type="GO" id="GO:0008081">
    <property type="term" value="F:phosphoric diester hydrolase activity"/>
    <property type="evidence" value="ECO:0007669"/>
    <property type="project" value="TreeGrafter"/>
</dbReference>
<feature type="compositionally biased region" description="Pro residues" evidence="8">
    <location>
        <begin position="24"/>
        <end position="34"/>
    </location>
</feature>
<evidence type="ECO:0000313" key="11">
    <source>
        <dbReference type="Proteomes" id="UP000316270"/>
    </source>
</evidence>